<dbReference type="Pfam" id="PF02811">
    <property type="entry name" value="PHP"/>
    <property type="match status" value="1"/>
</dbReference>
<dbReference type="EMBL" id="JBHLWQ010000195">
    <property type="protein sequence ID" value="MFC0202547.1"/>
    <property type="molecule type" value="Genomic_DNA"/>
</dbReference>
<evidence type="ECO:0000259" key="1">
    <source>
        <dbReference type="SMART" id="SM00481"/>
    </source>
</evidence>
<feature type="domain" description="Polymerase/histidinol phosphatase N-terminal" evidence="1">
    <location>
        <begin position="5"/>
        <end position="76"/>
    </location>
</feature>
<dbReference type="Proteomes" id="UP001589795">
    <property type="component" value="Unassembled WGS sequence"/>
</dbReference>
<dbReference type="Gene3D" id="3.20.20.140">
    <property type="entry name" value="Metal-dependent hydrolases"/>
    <property type="match status" value="1"/>
</dbReference>
<dbReference type="SMART" id="SM00481">
    <property type="entry name" value="POLIIIAc"/>
    <property type="match status" value="1"/>
</dbReference>
<evidence type="ECO:0000313" key="2">
    <source>
        <dbReference type="EMBL" id="MFC0202547.1"/>
    </source>
</evidence>
<keyword evidence="3" id="KW-1185">Reference proteome</keyword>
<dbReference type="InterPro" id="IPR003141">
    <property type="entry name" value="Pol/His_phosphatase_N"/>
</dbReference>
<dbReference type="InterPro" id="IPR004013">
    <property type="entry name" value="PHP_dom"/>
</dbReference>
<name>A0ABV6CPC0_9RHOB</name>
<protein>
    <submittedName>
        <fullName evidence="2">PHP domain-containing protein</fullName>
    </submittedName>
</protein>
<dbReference type="RefSeq" id="WP_265507909.1">
    <property type="nucleotide sequence ID" value="NZ_JAOTBE010000047.1"/>
</dbReference>
<evidence type="ECO:0000313" key="3">
    <source>
        <dbReference type="Proteomes" id="UP001589795"/>
    </source>
</evidence>
<organism evidence="2 3">
    <name type="scientific">Paracoccus rhizosphaerae</name>
    <dbReference type="NCBI Taxonomy" id="1133347"/>
    <lineage>
        <taxon>Bacteria</taxon>
        <taxon>Pseudomonadati</taxon>
        <taxon>Pseudomonadota</taxon>
        <taxon>Alphaproteobacteria</taxon>
        <taxon>Rhodobacterales</taxon>
        <taxon>Paracoccaceae</taxon>
        <taxon>Paracoccus</taxon>
    </lineage>
</organism>
<proteinExistence type="predicted"/>
<reference evidence="2 3" key="1">
    <citation type="submission" date="2024-09" db="EMBL/GenBank/DDBJ databases">
        <authorList>
            <person name="Sun Q."/>
            <person name="Mori K."/>
        </authorList>
    </citation>
    <scope>NUCLEOTIDE SEQUENCE [LARGE SCALE GENOMIC DNA]</scope>
    <source>
        <strain evidence="2 3">CCM 7904</strain>
    </source>
</reference>
<gene>
    <name evidence="2" type="ORF">ACFFIZ_20105</name>
</gene>
<sequence length="80" mass="8398">MSGYVELQLTSHFSFLRGASSAEELFATAALMGMEALAVTDRNSLAGSCARTRRPGAQACTMLLRMLASADANQANGLLT</sequence>
<comment type="caution">
    <text evidence="2">The sequence shown here is derived from an EMBL/GenBank/DDBJ whole genome shotgun (WGS) entry which is preliminary data.</text>
</comment>
<accession>A0ABV6CPC0</accession>